<dbReference type="OrthoDB" id="27300at2759"/>
<dbReference type="SUPFAM" id="SSF48065">
    <property type="entry name" value="DBL homology domain (DH-domain)"/>
    <property type="match status" value="1"/>
</dbReference>
<reference evidence="4" key="1">
    <citation type="submission" date="2007-12" db="EMBL/GenBank/DDBJ databases">
        <title>Annotation of Entamoeba dispar SAW760.</title>
        <authorList>
            <person name="Lorenzi H."/>
            <person name="Inman J."/>
            <person name="Schobel S."/>
            <person name="Amedeo P."/>
            <person name="Caler E."/>
        </authorList>
    </citation>
    <scope>NUCLEOTIDE SEQUENCE [LARGE SCALE GENOMIC DNA]</scope>
    <source>
        <strain evidence="4">ATCC PRA-260 / SAW760</strain>
    </source>
</reference>
<evidence type="ECO:0000313" key="4">
    <source>
        <dbReference type="Proteomes" id="UP000008076"/>
    </source>
</evidence>
<protein>
    <recommendedName>
        <fullName evidence="2">DH domain-containing protein</fullName>
    </recommendedName>
</protein>
<accession>B0EPF2</accession>
<dbReference type="Gene3D" id="1.20.900.10">
    <property type="entry name" value="Dbl homology (DH) domain"/>
    <property type="match status" value="1"/>
</dbReference>
<gene>
    <name evidence="3" type="ORF">EDI_208070</name>
</gene>
<proteinExistence type="predicted"/>
<dbReference type="PROSITE" id="PS50010">
    <property type="entry name" value="DH_2"/>
    <property type="match status" value="1"/>
</dbReference>
<dbReference type="GeneID" id="5885167"/>
<dbReference type="GO" id="GO:0005085">
    <property type="term" value="F:guanyl-nucleotide exchange factor activity"/>
    <property type="evidence" value="ECO:0007669"/>
    <property type="project" value="InterPro"/>
</dbReference>
<dbReference type="RefSeq" id="XP_001740011.1">
    <property type="nucleotide sequence ID" value="XM_001739959.1"/>
</dbReference>
<dbReference type="KEGG" id="edi:EDI_208070"/>
<feature type="compositionally biased region" description="Polar residues" evidence="1">
    <location>
        <begin position="76"/>
        <end position="87"/>
    </location>
</feature>
<organism evidence="4">
    <name type="scientific">Entamoeba dispar (strain ATCC PRA-260 / SAW760)</name>
    <dbReference type="NCBI Taxonomy" id="370354"/>
    <lineage>
        <taxon>Eukaryota</taxon>
        <taxon>Amoebozoa</taxon>
        <taxon>Evosea</taxon>
        <taxon>Archamoebae</taxon>
        <taxon>Mastigamoebida</taxon>
        <taxon>Entamoebidae</taxon>
        <taxon>Entamoeba</taxon>
    </lineage>
</organism>
<keyword evidence="4" id="KW-1185">Reference proteome</keyword>
<name>B0EPF2_ENTDS</name>
<evidence type="ECO:0000256" key="1">
    <source>
        <dbReference type="SAM" id="MobiDB-lite"/>
    </source>
</evidence>
<feature type="region of interest" description="Disordered" evidence="1">
    <location>
        <begin position="1"/>
        <end position="119"/>
    </location>
</feature>
<dbReference type="InterPro" id="IPR035899">
    <property type="entry name" value="DBL_dom_sf"/>
</dbReference>
<dbReference type="VEuPathDB" id="AmoebaDB:EDI_208070"/>
<dbReference type="Pfam" id="PF00621">
    <property type="entry name" value="RhoGEF"/>
    <property type="match status" value="1"/>
</dbReference>
<dbReference type="Proteomes" id="UP000008076">
    <property type="component" value="Unassembled WGS sequence"/>
</dbReference>
<dbReference type="PANTHER" id="PTHR13217:SF11">
    <property type="entry name" value="PLECKSTRIN HOMOLOGY DOMAIN-CONTAINING FAMILY G MEMBER 5"/>
    <property type="match status" value="1"/>
</dbReference>
<feature type="domain" description="DH" evidence="2">
    <location>
        <begin position="251"/>
        <end position="448"/>
    </location>
</feature>
<dbReference type="PANTHER" id="PTHR13217">
    <property type="entry name" value="PLECKSTRIN HOMOLOGY DOMAIN-CONTAINING FAMILY G MEMBER 7"/>
    <property type="match status" value="1"/>
</dbReference>
<dbReference type="EMBL" id="DS550257">
    <property type="protein sequence ID" value="EDR23591.1"/>
    <property type="molecule type" value="Genomic_DNA"/>
</dbReference>
<evidence type="ECO:0000313" key="3">
    <source>
        <dbReference type="EMBL" id="EDR23591.1"/>
    </source>
</evidence>
<dbReference type="InterPro" id="IPR000219">
    <property type="entry name" value="DH_dom"/>
</dbReference>
<dbReference type="AlphaFoldDB" id="B0EPF2"/>
<evidence type="ECO:0000259" key="2">
    <source>
        <dbReference type="PROSITE" id="PS50010"/>
    </source>
</evidence>
<dbReference type="OMA" id="TCADHFI"/>
<dbReference type="GO" id="GO:0007266">
    <property type="term" value="P:Rho protein signal transduction"/>
    <property type="evidence" value="ECO:0007669"/>
    <property type="project" value="TreeGrafter"/>
</dbReference>
<dbReference type="InterPro" id="IPR040181">
    <property type="entry name" value="PKHG5/7"/>
</dbReference>
<sequence>MHHNNIVPLKPLPIPQKKSFHQQEENELIASAPLTPSSRVVPVKALPPKPSQKEGDKRSCKINQVKELPLPPKEINSPSPLLISPQSKTKHSVDLEKHKAHHRASVGSRNEMFSSLDERKRETSTSLNFFKKTTTPTSQKINATVFDINPTNPEVSLSESHTDSKDMSPRVSMLIGQKEKTEQAHVLQTHENKVHEKVNQEPLKELKYEVKPILPTDFLKKYQSYFTTENQEDKIRFIPKNLKGERVIGDELMMHTAELVFTEFMFCVKLQIFQEIERIIKNEIPLLEYQEQLLFEPLDNLVNEISQMCLELEPIYYNLLKNKSNKKSELNNVFLIIAIYNSYIFDKPFKDKFKEFVAHYTSLGNTIIEFIKSNKHLYKIIQEQLNNCIDQNIKEITDLFFSATQRICRYELLFESILKEIHQEGKEKDILISTINLFKNMNTSINQFISKTRIFYLKKYEYFEISYKSNISLQMINTIKNSFTCADHFIGIFYGIKNTGIKSKKTELLLFNEGILKRYCEEEFFEFYPINTLTAKKTGEWEKELLPNDIFFFDIKKNKMQIISLENEEEKKLFNSKVNQMFDQFKKSLNKH</sequence>
<dbReference type="eggNOG" id="ENOG502RG9J">
    <property type="taxonomic scope" value="Eukaryota"/>
</dbReference>